<evidence type="ECO:0000313" key="4">
    <source>
        <dbReference type="EMBL" id="CAL4130440.1"/>
    </source>
</evidence>
<feature type="non-terminal residue" evidence="4">
    <location>
        <position position="275"/>
    </location>
</feature>
<evidence type="ECO:0000313" key="5">
    <source>
        <dbReference type="Proteomes" id="UP001497623"/>
    </source>
</evidence>
<proteinExistence type="predicted"/>
<dbReference type="InterPro" id="IPR001304">
    <property type="entry name" value="C-type_lectin-like"/>
</dbReference>
<dbReference type="Gene3D" id="2.20.100.10">
    <property type="entry name" value="Thrombospondin type-1 (TSP1) repeat"/>
    <property type="match status" value="2"/>
</dbReference>
<dbReference type="InterPro" id="IPR036383">
    <property type="entry name" value="TSP1_rpt_sf"/>
</dbReference>
<dbReference type="InterPro" id="IPR052065">
    <property type="entry name" value="Compl_asym_regulator"/>
</dbReference>
<evidence type="ECO:0000256" key="2">
    <source>
        <dbReference type="ARBA" id="ARBA00023157"/>
    </source>
</evidence>
<dbReference type="InterPro" id="IPR000884">
    <property type="entry name" value="TSP1_rpt"/>
</dbReference>
<protein>
    <recommendedName>
        <fullName evidence="3">C-type lectin domain-containing protein</fullName>
    </recommendedName>
</protein>
<dbReference type="EMBL" id="CAXKWB010026659">
    <property type="protein sequence ID" value="CAL4130440.1"/>
    <property type="molecule type" value="Genomic_DNA"/>
</dbReference>
<accession>A0AAV2RMS9</accession>
<reference evidence="4 5" key="1">
    <citation type="submission" date="2024-05" db="EMBL/GenBank/DDBJ databases">
        <authorList>
            <person name="Wallberg A."/>
        </authorList>
    </citation>
    <scope>NUCLEOTIDE SEQUENCE [LARGE SCALE GENOMIC DNA]</scope>
</reference>
<dbReference type="Proteomes" id="UP001497623">
    <property type="component" value="Unassembled WGS sequence"/>
</dbReference>
<organism evidence="4 5">
    <name type="scientific">Meganyctiphanes norvegica</name>
    <name type="common">Northern krill</name>
    <name type="synonym">Thysanopoda norvegica</name>
    <dbReference type="NCBI Taxonomy" id="48144"/>
    <lineage>
        <taxon>Eukaryota</taxon>
        <taxon>Metazoa</taxon>
        <taxon>Ecdysozoa</taxon>
        <taxon>Arthropoda</taxon>
        <taxon>Crustacea</taxon>
        <taxon>Multicrustacea</taxon>
        <taxon>Malacostraca</taxon>
        <taxon>Eumalacostraca</taxon>
        <taxon>Eucarida</taxon>
        <taxon>Euphausiacea</taxon>
        <taxon>Euphausiidae</taxon>
        <taxon>Meganyctiphanes</taxon>
    </lineage>
</organism>
<gene>
    <name evidence="4" type="ORF">MNOR_LOCUS26547</name>
</gene>
<evidence type="ECO:0000259" key="3">
    <source>
        <dbReference type="PROSITE" id="PS50041"/>
    </source>
</evidence>
<feature type="domain" description="C-type lectin" evidence="3">
    <location>
        <begin position="33"/>
        <end position="128"/>
    </location>
</feature>
<comment type="caution">
    <text evidence="4">The sequence shown here is derived from an EMBL/GenBank/DDBJ whole genome shotgun (WGS) entry which is preliminary data.</text>
</comment>
<dbReference type="PROSITE" id="PS50092">
    <property type="entry name" value="TSP1"/>
    <property type="match status" value="2"/>
</dbReference>
<dbReference type="SUPFAM" id="SSF56436">
    <property type="entry name" value="C-type lectin-like"/>
    <property type="match status" value="1"/>
</dbReference>
<name>A0AAV2RMS9_MEGNR</name>
<keyword evidence="2" id="KW-1015">Disulfide bond</keyword>
<sequence>MKAFAGKIVLCIRCLTSILACLINCVLALRDHYHIAYVYTSEQFSCKCLHSETNYISLLQSYRLLDYLSSYYEDFWLGAKGDGTTFKWNSGKILSSSSPYWHKGHPSARLDGCLTNFVSSAPYYSQLCGVSIYYAICQYNYNGCSAWSPWSMCSSNCQQQRSRTCSNSSGSKYCPGPGALTMSQACTSGKCKVDGGWSIWTSWSLCSSDCTQHRSRSCKSPRPKGIGRDCPGDHVISQYCTDGMCKCNTHRTGYFLVKQQLLPDIVGRAGRTDAC</sequence>
<dbReference type="Pfam" id="PF00090">
    <property type="entry name" value="TSP_1"/>
    <property type="match status" value="2"/>
</dbReference>
<dbReference type="AlphaFoldDB" id="A0AAV2RMS9"/>
<keyword evidence="5" id="KW-1185">Reference proteome</keyword>
<dbReference type="InterPro" id="IPR016187">
    <property type="entry name" value="CTDL_fold"/>
</dbReference>
<dbReference type="PANTHER" id="PTHR22906">
    <property type="entry name" value="PROPERDIN"/>
    <property type="match status" value="1"/>
</dbReference>
<keyword evidence="1" id="KW-0677">Repeat</keyword>
<evidence type="ECO:0000256" key="1">
    <source>
        <dbReference type="ARBA" id="ARBA00022737"/>
    </source>
</evidence>
<dbReference type="PROSITE" id="PS50041">
    <property type="entry name" value="C_TYPE_LECTIN_2"/>
    <property type="match status" value="1"/>
</dbReference>
<dbReference type="SUPFAM" id="SSF82895">
    <property type="entry name" value="TSP-1 type 1 repeat"/>
    <property type="match status" value="2"/>
</dbReference>
<dbReference type="FunFam" id="2.20.100.10:FF:000002">
    <property type="entry name" value="Unc-5 netrin receptor C"/>
    <property type="match status" value="1"/>
</dbReference>
<dbReference type="SMART" id="SM00209">
    <property type="entry name" value="TSP1"/>
    <property type="match status" value="2"/>
</dbReference>